<keyword evidence="4 7" id="KW-0694">RNA-binding</keyword>
<dbReference type="Pfam" id="PF26594">
    <property type="entry name" value="KH_NusA_2nd"/>
    <property type="match status" value="1"/>
</dbReference>
<dbReference type="Pfam" id="PF08529">
    <property type="entry name" value="NusA_N"/>
    <property type="match status" value="1"/>
</dbReference>
<evidence type="ECO:0000256" key="3">
    <source>
        <dbReference type="ARBA" id="ARBA00022814"/>
    </source>
</evidence>
<dbReference type="SUPFAM" id="SSF50249">
    <property type="entry name" value="Nucleic acid-binding proteins"/>
    <property type="match status" value="1"/>
</dbReference>
<dbReference type="Pfam" id="PF13184">
    <property type="entry name" value="KH_NusA_1st"/>
    <property type="match status" value="1"/>
</dbReference>
<dbReference type="InterPro" id="IPR036555">
    <property type="entry name" value="NusA_N_sf"/>
</dbReference>
<dbReference type="SMART" id="SM00316">
    <property type="entry name" value="S1"/>
    <property type="match status" value="1"/>
</dbReference>
<dbReference type="Gene3D" id="2.40.50.140">
    <property type="entry name" value="Nucleic acid-binding proteins"/>
    <property type="match status" value="1"/>
</dbReference>
<dbReference type="InterPro" id="IPR009019">
    <property type="entry name" value="KH_sf_prok-type"/>
</dbReference>
<dbReference type="SUPFAM" id="SSF54814">
    <property type="entry name" value="Prokaryotic type KH domain (KH-domain type II)"/>
    <property type="match status" value="2"/>
</dbReference>
<dbReference type="HAMAP" id="MF_00945_B">
    <property type="entry name" value="NusA_B"/>
    <property type="match status" value="1"/>
</dbReference>
<feature type="domain" description="S1 motif" evidence="8">
    <location>
        <begin position="135"/>
        <end position="199"/>
    </location>
</feature>
<dbReference type="Proteomes" id="UP000648182">
    <property type="component" value="Unassembled WGS sequence"/>
</dbReference>
<dbReference type="InterPro" id="IPR012340">
    <property type="entry name" value="NA-bd_OB-fold"/>
</dbReference>
<keyword evidence="5 7" id="KW-0805">Transcription regulation</keyword>
<comment type="similarity">
    <text evidence="7">Belongs to the NusA family.</text>
</comment>
<dbReference type="PROSITE" id="PS50126">
    <property type="entry name" value="S1"/>
    <property type="match status" value="1"/>
</dbReference>
<dbReference type="SMART" id="SM00322">
    <property type="entry name" value="KH"/>
    <property type="match status" value="2"/>
</dbReference>
<evidence type="ECO:0000256" key="1">
    <source>
        <dbReference type="ARBA" id="ARBA00022472"/>
    </source>
</evidence>
<comment type="subcellular location">
    <subcellularLocation>
        <location evidence="7">Cytoplasm</location>
    </subcellularLocation>
</comment>
<dbReference type="InterPro" id="IPR015946">
    <property type="entry name" value="KH_dom-like_a/b"/>
</dbReference>
<evidence type="ECO:0000259" key="8">
    <source>
        <dbReference type="PROSITE" id="PS50126"/>
    </source>
</evidence>
<comment type="caution">
    <text evidence="9">The sequence shown here is derived from an EMBL/GenBank/DDBJ whole genome shotgun (WGS) entry which is preliminary data.</text>
</comment>
<keyword evidence="1 7" id="KW-0806">Transcription termination</keyword>
<dbReference type="CDD" id="cd04455">
    <property type="entry name" value="S1_NusA"/>
    <property type="match status" value="1"/>
</dbReference>
<dbReference type="EMBL" id="JACSPV010000003">
    <property type="protein sequence ID" value="MBD8004050.1"/>
    <property type="molecule type" value="Genomic_DNA"/>
</dbReference>
<dbReference type="CDD" id="cd02134">
    <property type="entry name" value="KH-II_NusA_rpt1"/>
    <property type="match status" value="1"/>
</dbReference>
<evidence type="ECO:0000313" key="10">
    <source>
        <dbReference type="Proteomes" id="UP000648182"/>
    </source>
</evidence>
<dbReference type="NCBIfam" id="TIGR01953">
    <property type="entry name" value="NusA"/>
    <property type="match status" value="1"/>
</dbReference>
<evidence type="ECO:0000256" key="7">
    <source>
        <dbReference type="HAMAP-Rule" id="MF_00945"/>
    </source>
</evidence>
<dbReference type="InterPro" id="IPR004087">
    <property type="entry name" value="KH_dom"/>
</dbReference>
<proteinExistence type="inferred from homology"/>
<evidence type="ECO:0000256" key="4">
    <source>
        <dbReference type="ARBA" id="ARBA00022884"/>
    </source>
</evidence>
<dbReference type="PANTHER" id="PTHR22648:SF0">
    <property type="entry name" value="TRANSCRIPTION TERMINATION_ANTITERMINATION PROTEIN NUSA"/>
    <property type="match status" value="1"/>
</dbReference>
<dbReference type="InterPro" id="IPR025249">
    <property type="entry name" value="TF_NusA_KH_1st"/>
</dbReference>
<comment type="subunit">
    <text evidence="7">Monomer. Binds directly to the core enzyme of the DNA-dependent RNA polymerase and to nascent RNA.</text>
</comment>
<keyword evidence="2 7" id="KW-0963">Cytoplasm</keyword>
<dbReference type="PANTHER" id="PTHR22648">
    <property type="entry name" value="TRANSCRIPTION TERMINATION FACTOR NUSA"/>
    <property type="match status" value="1"/>
</dbReference>
<name>A0ABR8VH29_9BACI</name>
<dbReference type="InterPro" id="IPR003029">
    <property type="entry name" value="S1_domain"/>
</dbReference>
<gene>
    <name evidence="7 9" type="primary">nusA</name>
    <name evidence="9" type="ORF">H9631_03075</name>
</gene>
<dbReference type="InterPro" id="IPR010213">
    <property type="entry name" value="TF_NusA"/>
</dbReference>
<dbReference type="Gene3D" id="3.30.1480.10">
    <property type="entry name" value="NusA, N-terminal domain"/>
    <property type="match status" value="1"/>
</dbReference>
<keyword evidence="3 7" id="KW-0889">Transcription antitermination</keyword>
<evidence type="ECO:0000256" key="2">
    <source>
        <dbReference type="ARBA" id="ARBA00022490"/>
    </source>
</evidence>
<keyword evidence="6 7" id="KW-0804">Transcription</keyword>
<evidence type="ECO:0000256" key="6">
    <source>
        <dbReference type="ARBA" id="ARBA00023163"/>
    </source>
</evidence>
<accession>A0ABR8VH29</accession>
<dbReference type="InterPro" id="IPR013735">
    <property type="entry name" value="TF_NusA_N"/>
</dbReference>
<organism evidence="9 10">
    <name type="scientific">Bacillus norwichensis</name>
    <dbReference type="NCBI Taxonomy" id="2762217"/>
    <lineage>
        <taxon>Bacteria</taxon>
        <taxon>Bacillati</taxon>
        <taxon>Bacillota</taxon>
        <taxon>Bacilli</taxon>
        <taxon>Bacillales</taxon>
        <taxon>Bacillaceae</taxon>
        <taxon>Bacillus</taxon>
    </lineage>
</organism>
<dbReference type="CDD" id="cd22529">
    <property type="entry name" value="KH-II_NusA_rpt2"/>
    <property type="match status" value="1"/>
</dbReference>
<dbReference type="Pfam" id="PF00575">
    <property type="entry name" value="S1"/>
    <property type="match status" value="1"/>
</dbReference>
<dbReference type="InterPro" id="IPR030842">
    <property type="entry name" value="TF_NusA_bacterial"/>
</dbReference>
<dbReference type="SUPFAM" id="SSF69705">
    <property type="entry name" value="Transcription factor NusA, N-terminal domain"/>
    <property type="match status" value="1"/>
</dbReference>
<comment type="function">
    <text evidence="7">Participates in both transcription termination and antitermination.</text>
</comment>
<dbReference type="RefSeq" id="WP_191809820.1">
    <property type="nucleotide sequence ID" value="NZ_JACSPV010000003.1"/>
</dbReference>
<sequence length="374" mass="42105">MSSELMDALIILEKEKGISREVLIEAIEAALVSAYKRNFNQAQNVRVDLNLETGTMRVFARKEVVDEVFDSRLEISMDEARNINPSYEPGDMVELEVTPKEFGRIAAQTAKQVVTQRVREAERGIIYSEFVDREDDIMTGIVQRQDPRFIYVSLGKIEALLPQSEQMSNETYKPHDRIKVYLTKVEKTTKGPQIFVSRTHPGLLKRLFEIEVPEIYDGTVEIKSVAREAGDRSKISVATEYDDIDPVGACVGPKGARVQAIVDELKGEKIDIVEWSSDPVEFVANALSPSKVLDVIVSEEDKATTVIVPDYQLSLAIGKRGQNARLAAKLTGWKIDIKSETDAREAGIYPRDEVFDFEEAEELESFDLLNEEIE</sequence>
<dbReference type="Gene3D" id="3.30.300.20">
    <property type="match status" value="2"/>
</dbReference>
<keyword evidence="10" id="KW-1185">Reference proteome</keyword>
<reference evidence="9 10" key="1">
    <citation type="submission" date="2020-08" db="EMBL/GenBank/DDBJ databases">
        <title>A Genomic Blueprint of the Chicken Gut Microbiome.</title>
        <authorList>
            <person name="Gilroy R."/>
            <person name="Ravi A."/>
            <person name="Getino M."/>
            <person name="Pursley I."/>
            <person name="Horton D.L."/>
            <person name="Alikhan N.-F."/>
            <person name="Baker D."/>
            <person name="Gharbi K."/>
            <person name="Hall N."/>
            <person name="Watson M."/>
            <person name="Adriaenssens E.M."/>
            <person name="Foster-Nyarko E."/>
            <person name="Jarju S."/>
            <person name="Secka A."/>
            <person name="Antonio M."/>
            <person name="Oren A."/>
            <person name="Chaudhuri R."/>
            <person name="La Ragione R.M."/>
            <person name="Hildebrand F."/>
            <person name="Pallen M.J."/>
        </authorList>
    </citation>
    <scope>NUCLEOTIDE SEQUENCE [LARGE SCALE GENOMIC DNA]</scope>
    <source>
        <strain evidence="9 10">Sa1BUA2</strain>
    </source>
</reference>
<evidence type="ECO:0000313" key="9">
    <source>
        <dbReference type="EMBL" id="MBD8004050.1"/>
    </source>
</evidence>
<dbReference type="PROSITE" id="PS50084">
    <property type="entry name" value="KH_TYPE_1"/>
    <property type="match status" value="1"/>
</dbReference>
<dbReference type="InterPro" id="IPR058582">
    <property type="entry name" value="KH_NusA_2nd"/>
</dbReference>
<protein>
    <recommendedName>
        <fullName evidence="7">Transcription termination/antitermination protein NusA</fullName>
    </recommendedName>
</protein>
<evidence type="ECO:0000256" key="5">
    <source>
        <dbReference type="ARBA" id="ARBA00023015"/>
    </source>
</evidence>